<dbReference type="Proteomes" id="UP000253606">
    <property type="component" value="Chromosome"/>
</dbReference>
<protein>
    <recommendedName>
        <fullName evidence="2">Serine aminopeptidase S33 domain-containing protein</fullName>
    </recommendedName>
</protein>
<feature type="transmembrane region" description="Helical" evidence="1">
    <location>
        <begin position="12"/>
        <end position="37"/>
    </location>
</feature>
<dbReference type="PANTHER" id="PTHR12277">
    <property type="entry name" value="ALPHA/BETA HYDROLASE DOMAIN-CONTAINING PROTEIN"/>
    <property type="match status" value="1"/>
</dbReference>
<accession>A0A2Z5G5M5</accession>
<dbReference type="SUPFAM" id="SSF53474">
    <property type="entry name" value="alpha/beta-Hydrolases"/>
    <property type="match status" value="1"/>
</dbReference>
<dbReference type="InterPro" id="IPR022742">
    <property type="entry name" value="Hydrolase_4"/>
</dbReference>
<dbReference type="EMBL" id="CP030840">
    <property type="protein sequence ID" value="AXC14249.1"/>
    <property type="molecule type" value="Genomic_DNA"/>
</dbReference>
<name>A0A2Z5G5M5_9BACT</name>
<keyword evidence="1" id="KW-0472">Membrane</keyword>
<feature type="domain" description="Serine aminopeptidase S33" evidence="2">
    <location>
        <begin position="93"/>
        <end position="196"/>
    </location>
</feature>
<keyword evidence="4" id="KW-1185">Reference proteome</keyword>
<keyword evidence="1" id="KW-1133">Transmembrane helix</keyword>
<evidence type="ECO:0000313" key="3">
    <source>
        <dbReference type="EMBL" id="AXC14249.1"/>
    </source>
</evidence>
<gene>
    <name evidence="3" type="ORF">ACPOL_4987</name>
</gene>
<dbReference type="KEGG" id="abas:ACPOL_4987"/>
<dbReference type="Gene3D" id="3.40.50.1820">
    <property type="entry name" value="alpha/beta hydrolase"/>
    <property type="match status" value="1"/>
</dbReference>
<organism evidence="3 4">
    <name type="scientific">Acidisarcina polymorpha</name>
    <dbReference type="NCBI Taxonomy" id="2211140"/>
    <lineage>
        <taxon>Bacteria</taxon>
        <taxon>Pseudomonadati</taxon>
        <taxon>Acidobacteriota</taxon>
        <taxon>Terriglobia</taxon>
        <taxon>Terriglobales</taxon>
        <taxon>Acidobacteriaceae</taxon>
        <taxon>Acidisarcina</taxon>
    </lineage>
</organism>
<sequence>MAQQQPLVSGRWLLYALLAVVGFAAISAYLTLCLLFYQGQWQVVFHPSRAVATTPASLGLRYDDVRFDYTGTGIAQLNGWWIPAEANALLADRTILFFHDGSGSLANVGEQLKTLHSLGANIFAFDYRGFGNSVNDHPSESRVYEDADAAWNYLTDIRHLDPKSIVLYGSGLGATIAVEAAVRHRESPALVLENPAPPALSLIEADSRTHLLPIQWLFRDRFEIMPKLQQLGLVLGEPAAGLVASGKQPASPIILNQAAANGPRLLVLLGPSPTSDPRYRPTLAEFLRDVRSATH</sequence>
<dbReference type="AlphaFoldDB" id="A0A2Z5G5M5"/>
<evidence type="ECO:0000259" key="2">
    <source>
        <dbReference type="Pfam" id="PF12146"/>
    </source>
</evidence>
<keyword evidence="1" id="KW-0812">Transmembrane</keyword>
<reference evidence="3 4" key="1">
    <citation type="journal article" date="2018" name="Front. Microbiol.">
        <title>Hydrolytic Capabilities as a Key to Environmental Success: Chitinolytic and Cellulolytic Acidobacteria From Acidic Sub-arctic Soils and Boreal Peatlands.</title>
        <authorList>
            <person name="Belova S.E."/>
            <person name="Ravin N.V."/>
            <person name="Pankratov T.A."/>
            <person name="Rakitin A.L."/>
            <person name="Ivanova A.A."/>
            <person name="Beletsky A.V."/>
            <person name="Mardanov A.V."/>
            <person name="Sinninghe Damste J.S."/>
            <person name="Dedysh S.N."/>
        </authorList>
    </citation>
    <scope>NUCLEOTIDE SEQUENCE [LARGE SCALE GENOMIC DNA]</scope>
    <source>
        <strain evidence="3 4">SBC82</strain>
    </source>
</reference>
<evidence type="ECO:0000256" key="1">
    <source>
        <dbReference type="SAM" id="Phobius"/>
    </source>
</evidence>
<proteinExistence type="predicted"/>
<dbReference type="Pfam" id="PF12146">
    <property type="entry name" value="Hydrolase_4"/>
    <property type="match status" value="1"/>
</dbReference>
<dbReference type="PANTHER" id="PTHR12277:SF81">
    <property type="entry name" value="PROTEIN ABHD13"/>
    <property type="match status" value="1"/>
</dbReference>
<evidence type="ECO:0000313" key="4">
    <source>
        <dbReference type="Proteomes" id="UP000253606"/>
    </source>
</evidence>
<dbReference type="InterPro" id="IPR029058">
    <property type="entry name" value="AB_hydrolase_fold"/>
</dbReference>